<keyword evidence="2" id="KW-1185">Reference proteome</keyword>
<dbReference type="Proteomes" id="UP001162992">
    <property type="component" value="Chromosome 6"/>
</dbReference>
<evidence type="ECO:0000313" key="2">
    <source>
        <dbReference type="Proteomes" id="UP001162992"/>
    </source>
</evidence>
<protein>
    <submittedName>
        <fullName evidence="1">Uncharacterized protein</fullName>
    </submittedName>
</protein>
<name>A0ACC2DER1_DIPCM</name>
<dbReference type="EMBL" id="CM055097">
    <property type="protein sequence ID" value="KAJ7552696.1"/>
    <property type="molecule type" value="Genomic_DNA"/>
</dbReference>
<comment type="caution">
    <text evidence="1">The sequence shown here is derived from an EMBL/GenBank/DDBJ whole genome shotgun (WGS) entry which is preliminary data.</text>
</comment>
<sequence length="375" mass="40636">MAAQIGAKAMRALGGLATHGSQCYSRRMFNITKHFEASYPVQYHSRSHGMREGLLFSSRDSFRVFLGFSQTLTELPQHGKKGSFLSPRCFNQESKSAEETAVEVDGAPLEGKDYKYIKAELVENGAVGVVLLNRPKVLNALSLAVMHEVIDAYKTFDSLSQVGAIVITGQGKAFAAGVDINELKEHNLVNAFVSQFIFKWSEVATIQKPIIAAVNGYALGGGCEVAMMSDIILVGEKAIFGQPEIKLAAIPGMGGTQRLIREVGKSRAMEMILTGKAFINAEEACQRGLASRLVPGTNQALLAEAITLARTISESSRPVVIMAKAAVNAAYELGLHEGVRKERDLFGAAFGLEDNKEGMSAFLEKRKPNFNHSTY</sequence>
<proteinExistence type="predicted"/>
<reference evidence="2" key="1">
    <citation type="journal article" date="2024" name="Proc. Natl. Acad. Sci. U.S.A.">
        <title>Extraordinary preservation of gene collinearity over three hundred million years revealed in homosporous lycophytes.</title>
        <authorList>
            <person name="Li C."/>
            <person name="Wickell D."/>
            <person name="Kuo L.Y."/>
            <person name="Chen X."/>
            <person name="Nie B."/>
            <person name="Liao X."/>
            <person name="Peng D."/>
            <person name="Ji J."/>
            <person name="Jenkins J."/>
            <person name="Williams M."/>
            <person name="Shu S."/>
            <person name="Plott C."/>
            <person name="Barry K."/>
            <person name="Rajasekar S."/>
            <person name="Grimwood J."/>
            <person name="Han X."/>
            <person name="Sun S."/>
            <person name="Hou Z."/>
            <person name="He W."/>
            <person name="Dai G."/>
            <person name="Sun C."/>
            <person name="Schmutz J."/>
            <person name="Leebens-Mack J.H."/>
            <person name="Li F.W."/>
            <person name="Wang L."/>
        </authorList>
    </citation>
    <scope>NUCLEOTIDE SEQUENCE [LARGE SCALE GENOMIC DNA]</scope>
    <source>
        <strain evidence="2">cv. PW_Plant_1</strain>
    </source>
</reference>
<organism evidence="1 2">
    <name type="scientific">Diphasiastrum complanatum</name>
    <name type="common">Issler's clubmoss</name>
    <name type="synonym">Lycopodium complanatum</name>
    <dbReference type="NCBI Taxonomy" id="34168"/>
    <lineage>
        <taxon>Eukaryota</taxon>
        <taxon>Viridiplantae</taxon>
        <taxon>Streptophyta</taxon>
        <taxon>Embryophyta</taxon>
        <taxon>Tracheophyta</taxon>
        <taxon>Lycopodiopsida</taxon>
        <taxon>Lycopodiales</taxon>
        <taxon>Lycopodiaceae</taxon>
        <taxon>Lycopodioideae</taxon>
        <taxon>Diphasiastrum</taxon>
    </lineage>
</organism>
<evidence type="ECO:0000313" key="1">
    <source>
        <dbReference type="EMBL" id="KAJ7552696.1"/>
    </source>
</evidence>
<gene>
    <name evidence="1" type="ORF">O6H91_06G065300</name>
</gene>
<accession>A0ACC2DER1</accession>